<sequence>MLKDTLEIFLTSLKEKYILFGPTVKEGDLVIDKIVDIKKLEWSSGIPTHPPKTFFVPQCEVLFNYIDNQLTKEVTIKDKKALIVSLIDLKALPLYDKVFANDIYYKERRENIIVIGHGRNPNPIYLKNVPFDIFIGRLENDQF</sequence>
<proteinExistence type="predicted"/>
<dbReference type="PANTHER" id="PTHR40447">
    <property type="entry name" value="ANAEROBIC SULFITE REDUCTASE SUBUNIT A"/>
    <property type="match status" value="1"/>
</dbReference>
<dbReference type="AlphaFoldDB" id="A0A2M8KF56"/>
<organism evidence="1 2">
    <name type="scientific">Candidatus Portnoybacteria bacterium CG10_big_fil_rev_8_21_14_0_10_36_7</name>
    <dbReference type="NCBI Taxonomy" id="1974812"/>
    <lineage>
        <taxon>Bacteria</taxon>
        <taxon>Candidatus Portnoyibacteriota</taxon>
    </lineage>
</organism>
<dbReference type="EMBL" id="PFDW01000006">
    <property type="protein sequence ID" value="PJE58513.1"/>
    <property type="molecule type" value="Genomic_DNA"/>
</dbReference>
<comment type="caution">
    <text evidence="1">The sequence shown here is derived from an EMBL/GenBank/DDBJ whole genome shotgun (WGS) entry which is preliminary data.</text>
</comment>
<name>A0A2M8KF56_9BACT</name>
<reference evidence="2" key="1">
    <citation type="submission" date="2017-09" db="EMBL/GenBank/DDBJ databases">
        <title>Depth-based differentiation of microbial function through sediment-hosted aquifers and enrichment of novel symbionts in the deep terrestrial subsurface.</title>
        <authorList>
            <person name="Probst A.J."/>
            <person name="Ladd B."/>
            <person name="Jarett J.K."/>
            <person name="Geller-Mcgrath D.E."/>
            <person name="Sieber C.M.K."/>
            <person name="Emerson J.B."/>
            <person name="Anantharaman K."/>
            <person name="Thomas B.C."/>
            <person name="Malmstrom R."/>
            <person name="Stieglmeier M."/>
            <person name="Klingl A."/>
            <person name="Woyke T."/>
            <person name="Ryan C.M."/>
            <person name="Banfield J.F."/>
        </authorList>
    </citation>
    <scope>NUCLEOTIDE SEQUENCE [LARGE SCALE GENOMIC DNA]</scope>
</reference>
<feature type="non-terminal residue" evidence="1">
    <location>
        <position position="143"/>
    </location>
</feature>
<gene>
    <name evidence="1" type="ORF">COU81_00195</name>
</gene>
<protein>
    <submittedName>
        <fullName evidence="1">Uncharacterized protein</fullName>
    </submittedName>
</protein>
<dbReference type="Proteomes" id="UP000231450">
    <property type="component" value="Unassembled WGS sequence"/>
</dbReference>
<evidence type="ECO:0000313" key="1">
    <source>
        <dbReference type="EMBL" id="PJE58513.1"/>
    </source>
</evidence>
<evidence type="ECO:0000313" key="2">
    <source>
        <dbReference type="Proteomes" id="UP000231450"/>
    </source>
</evidence>
<accession>A0A2M8KF56</accession>
<dbReference type="PANTHER" id="PTHR40447:SF1">
    <property type="entry name" value="ANAEROBIC SULFITE REDUCTASE SUBUNIT A"/>
    <property type="match status" value="1"/>
</dbReference>